<reference evidence="4 5" key="1">
    <citation type="submission" date="2016-10" db="EMBL/GenBank/DDBJ databases">
        <authorList>
            <person name="de Groot N.N."/>
        </authorList>
    </citation>
    <scope>NUCLEOTIDE SEQUENCE [LARGE SCALE GENOMIC DNA]</scope>
    <source>
        <strain evidence="4 5">OK461</strain>
    </source>
</reference>
<dbReference type="EMBL" id="FONR01000019">
    <property type="protein sequence ID" value="SFG35585.1"/>
    <property type="molecule type" value="Genomic_DNA"/>
</dbReference>
<dbReference type="InterPro" id="IPR005490">
    <property type="entry name" value="LD_TPept_cat_dom"/>
</dbReference>
<dbReference type="CDD" id="cd16913">
    <property type="entry name" value="YkuD_like"/>
    <property type="match status" value="1"/>
</dbReference>
<dbReference type="GO" id="GO:0071555">
    <property type="term" value="P:cell wall organization"/>
    <property type="evidence" value="ECO:0007669"/>
    <property type="project" value="UniProtKB-UniRule"/>
</dbReference>
<keyword evidence="1" id="KW-0133">Cell shape</keyword>
<dbReference type="GO" id="GO:0008360">
    <property type="term" value="P:regulation of cell shape"/>
    <property type="evidence" value="ECO:0007669"/>
    <property type="project" value="UniProtKB-UniRule"/>
</dbReference>
<keyword evidence="1" id="KW-0573">Peptidoglycan synthesis</keyword>
<dbReference type="PANTHER" id="PTHR38589">
    <property type="entry name" value="BLR0621 PROTEIN"/>
    <property type="match status" value="1"/>
</dbReference>
<evidence type="ECO:0000313" key="4">
    <source>
        <dbReference type="EMBL" id="SFG35585.1"/>
    </source>
</evidence>
<dbReference type="PROSITE" id="PS52029">
    <property type="entry name" value="LD_TPASE"/>
    <property type="match status" value="1"/>
</dbReference>
<feature type="compositionally biased region" description="Low complexity" evidence="2">
    <location>
        <begin position="61"/>
        <end position="70"/>
    </location>
</feature>
<gene>
    <name evidence="4" type="ORF">SAMN02787118_11985</name>
</gene>
<dbReference type="OrthoDB" id="3868753at2"/>
<evidence type="ECO:0000313" key="5">
    <source>
        <dbReference type="Proteomes" id="UP000181942"/>
    </source>
</evidence>
<feature type="active site" description="Nucleophile" evidence="1">
    <location>
        <position position="238"/>
    </location>
</feature>
<dbReference type="GO" id="GO:0016740">
    <property type="term" value="F:transferase activity"/>
    <property type="evidence" value="ECO:0007669"/>
    <property type="project" value="InterPro"/>
</dbReference>
<dbReference type="PANTHER" id="PTHR38589:SF1">
    <property type="entry name" value="BLR0621 PROTEIN"/>
    <property type="match status" value="1"/>
</dbReference>
<evidence type="ECO:0000256" key="1">
    <source>
        <dbReference type="PROSITE-ProRule" id="PRU01373"/>
    </source>
</evidence>
<dbReference type="PROSITE" id="PS51257">
    <property type="entry name" value="PROKAR_LIPOPROTEIN"/>
    <property type="match status" value="1"/>
</dbReference>
<feature type="active site" description="Proton donor/acceptor" evidence="1">
    <location>
        <position position="228"/>
    </location>
</feature>
<evidence type="ECO:0000256" key="2">
    <source>
        <dbReference type="SAM" id="MobiDB-lite"/>
    </source>
</evidence>
<keyword evidence="1" id="KW-0961">Cell wall biogenesis/degradation</keyword>
<dbReference type="Pfam" id="PF03734">
    <property type="entry name" value="YkuD"/>
    <property type="match status" value="1"/>
</dbReference>
<comment type="pathway">
    <text evidence="1">Cell wall biogenesis; peptidoglycan biosynthesis.</text>
</comment>
<evidence type="ECO:0000259" key="3">
    <source>
        <dbReference type="PROSITE" id="PS52029"/>
    </source>
</evidence>
<dbReference type="AlphaFoldDB" id="A0A1I2R4C4"/>
<feature type="region of interest" description="Disordered" evidence="2">
    <location>
        <begin position="38"/>
        <end position="70"/>
    </location>
</feature>
<dbReference type="RefSeq" id="WP_079174428.1">
    <property type="nucleotide sequence ID" value="NZ_FONR01000019.1"/>
</dbReference>
<dbReference type="Proteomes" id="UP000181942">
    <property type="component" value="Unassembled WGS sequence"/>
</dbReference>
<accession>A0A1I2R4C4</accession>
<organism evidence="4 5">
    <name type="scientific">Streptomyces mirabilis</name>
    <dbReference type="NCBI Taxonomy" id="68239"/>
    <lineage>
        <taxon>Bacteria</taxon>
        <taxon>Bacillati</taxon>
        <taxon>Actinomycetota</taxon>
        <taxon>Actinomycetes</taxon>
        <taxon>Kitasatosporales</taxon>
        <taxon>Streptomycetaceae</taxon>
        <taxon>Streptomyces</taxon>
    </lineage>
</organism>
<name>A0A1I2R4C4_9ACTN</name>
<dbReference type="GO" id="GO:0009252">
    <property type="term" value="P:peptidoglycan biosynthetic process"/>
    <property type="evidence" value="ECO:0007669"/>
    <property type="project" value="UniProtKB-KW"/>
</dbReference>
<sequence>MASFTRRPASPRRRLRTPLIVAGTLVLLSVTLAGCGRSTHAESAGGARESTGASGTTQARPVRPAPDSAVSAAPVVPARLPGVGPATLAGIPGNARQVVLVTGRGKDSPVSQVALYRRTGAGWERGATWPAHNALKGWTDDHHAGDLRSPIGVFTLTDAGGLRPDPGTKLPYDRSVGFTIAGTGFDGEPLAGSFDYVVAINYNHVPGTSPLDWTRPLGAGKGGGIWLHVDHGGPTHGCVSLAQEHMKELMRTLDPAQLPVIVMGDAKSLAR</sequence>
<protein>
    <submittedName>
        <fullName evidence="4">L,D-peptidoglycan transpeptidase YkuD, ErfK/YbiS/YcfS/YnhG family</fullName>
    </submittedName>
</protein>
<feature type="domain" description="L,D-TPase catalytic" evidence="3">
    <location>
        <begin position="109"/>
        <end position="263"/>
    </location>
</feature>
<proteinExistence type="predicted"/>